<organism evidence="1 2">
    <name type="scientific">Tahibacter soli</name>
    <dbReference type="NCBI Taxonomy" id="2983605"/>
    <lineage>
        <taxon>Bacteria</taxon>
        <taxon>Pseudomonadati</taxon>
        <taxon>Pseudomonadota</taxon>
        <taxon>Gammaproteobacteria</taxon>
        <taxon>Lysobacterales</taxon>
        <taxon>Rhodanobacteraceae</taxon>
        <taxon>Tahibacter</taxon>
    </lineage>
</organism>
<protein>
    <submittedName>
        <fullName evidence="1">Uncharacterized protein</fullName>
    </submittedName>
</protein>
<dbReference type="RefSeq" id="WP_263543508.1">
    <property type="nucleotide sequence ID" value="NZ_JAOVZO020000003.1"/>
</dbReference>
<evidence type="ECO:0000313" key="2">
    <source>
        <dbReference type="Proteomes" id="UP001139971"/>
    </source>
</evidence>
<proteinExistence type="predicted"/>
<dbReference type="Proteomes" id="UP001139971">
    <property type="component" value="Unassembled WGS sequence"/>
</dbReference>
<accession>A0A9X3YJG4</accession>
<evidence type="ECO:0000313" key="1">
    <source>
        <dbReference type="EMBL" id="MDC8012260.1"/>
    </source>
</evidence>
<name>A0A9X3YJG4_9GAMM</name>
<dbReference type="AlphaFoldDB" id="A0A9X3YJG4"/>
<gene>
    <name evidence="1" type="ORF">OD750_006830</name>
</gene>
<dbReference type="EMBL" id="JAOVZO020000003">
    <property type="protein sequence ID" value="MDC8012260.1"/>
    <property type="molecule type" value="Genomic_DNA"/>
</dbReference>
<comment type="caution">
    <text evidence="1">The sequence shown here is derived from an EMBL/GenBank/DDBJ whole genome shotgun (WGS) entry which is preliminary data.</text>
</comment>
<reference evidence="1" key="1">
    <citation type="submission" date="2023-02" db="EMBL/GenBank/DDBJ databases">
        <title>Tahibacter soli sp. nov. isolated from soil.</title>
        <authorList>
            <person name="Baek J.H."/>
            <person name="Lee J.K."/>
            <person name="Choi D.G."/>
            <person name="Jeon C.O."/>
        </authorList>
    </citation>
    <scope>NUCLEOTIDE SEQUENCE</scope>
    <source>
        <strain evidence="1">BL</strain>
    </source>
</reference>
<sequence>MSRRDTLTHDLFAVPQAAAPLPGSMDFRATLSHLVGEMFRTAGIDRHSIAADASRLTGHNVSKYMLDAYAAESREEFNLPLWVLPAIETACGSHDLTKWLAGVRGGRLLVGAEALAAELGRIGRQKQELADQERAIKEQMRRSR</sequence>
<keyword evidence="2" id="KW-1185">Reference proteome</keyword>